<dbReference type="KEGG" id="muh:HYN43_012740"/>
<keyword evidence="2" id="KW-1185">Reference proteome</keyword>
<proteinExistence type="predicted"/>
<sequence>MTKSKLTNLQLEIIKLFNYDLADGQLLEIKDILASYFANSATKEMDKLWNNNGWNNELMEQWANERLRNNHNS</sequence>
<dbReference type="Proteomes" id="UP000270046">
    <property type="component" value="Chromosome"/>
</dbReference>
<organism evidence="1 2">
    <name type="scientific">Mucilaginibacter celer</name>
    <dbReference type="NCBI Taxonomy" id="2305508"/>
    <lineage>
        <taxon>Bacteria</taxon>
        <taxon>Pseudomonadati</taxon>
        <taxon>Bacteroidota</taxon>
        <taxon>Sphingobacteriia</taxon>
        <taxon>Sphingobacteriales</taxon>
        <taxon>Sphingobacteriaceae</taxon>
        <taxon>Mucilaginibacter</taxon>
    </lineage>
</organism>
<dbReference type="OrthoDB" id="1495366at2"/>
<accession>A0A494VYM7</accession>
<dbReference type="RefSeq" id="WP_119409706.1">
    <property type="nucleotide sequence ID" value="NZ_CP032869.1"/>
</dbReference>
<protein>
    <submittedName>
        <fullName evidence="1">Uncharacterized protein</fullName>
    </submittedName>
</protein>
<dbReference type="EMBL" id="CP032869">
    <property type="protein sequence ID" value="AYL96102.1"/>
    <property type="molecule type" value="Genomic_DNA"/>
</dbReference>
<evidence type="ECO:0000313" key="2">
    <source>
        <dbReference type="Proteomes" id="UP000270046"/>
    </source>
</evidence>
<dbReference type="AlphaFoldDB" id="A0A494VYM7"/>
<reference evidence="1 2" key="1">
    <citation type="submission" date="2018-10" db="EMBL/GenBank/DDBJ databases">
        <title>Genome sequencing of Mucilaginibacter sp. HYN0043.</title>
        <authorList>
            <person name="Kim M."/>
            <person name="Yi H."/>
        </authorList>
    </citation>
    <scope>NUCLEOTIDE SEQUENCE [LARGE SCALE GENOMIC DNA]</scope>
    <source>
        <strain evidence="1 2">HYN0043</strain>
    </source>
</reference>
<evidence type="ECO:0000313" key="1">
    <source>
        <dbReference type="EMBL" id="AYL96102.1"/>
    </source>
</evidence>
<name>A0A494VYM7_9SPHI</name>
<gene>
    <name evidence="1" type="ORF">HYN43_012740</name>
</gene>